<feature type="transmembrane region" description="Helical" evidence="1">
    <location>
        <begin position="41"/>
        <end position="61"/>
    </location>
</feature>
<keyword evidence="3" id="KW-1185">Reference proteome</keyword>
<keyword evidence="1" id="KW-0812">Transmembrane</keyword>
<evidence type="ECO:0000313" key="2">
    <source>
        <dbReference type="EMBL" id="KMQ70521.1"/>
    </source>
</evidence>
<feature type="transmembrane region" description="Helical" evidence="1">
    <location>
        <begin position="73"/>
        <end position="91"/>
    </location>
</feature>
<keyword evidence="1" id="KW-0472">Membrane</keyword>
<dbReference type="AlphaFoldDB" id="A0A0J7IXG3"/>
<evidence type="ECO:0000256" key="1">
    <source>
        <dbReference type="SAM" id="Phobius"/>
    </source>
</evidence>
<keyword evidence="1" id="KW-1133">Transmembrane helix</keyword>
<reference evidence="2 3" key="1">
    <citation type="journal article" date="2004" name="Int. J. Syst. Evol. Microbiol.">
        <title>Kaistella koreensis gen. nov., sp. nov., a novel member of the Chryseobacterium-Bergeyella-Riemerella branch.</title>
        <authorList>
            <person name="Kim M.K."/>
            <person name="Im W.T."/>
            <person name="Shin Y.K."/>
            <person name="Lim J.H."/>
            <person name="Kim S.H."/>
            <person name="Lee B.C."/>
            <person name="Park M.Y."/>
            <person name="Lee K.Y."/>
            <person name="Lee S.T."/>
        </authorList>
    </citation>
    <scope>NUCLEOTIDE SEQUENCE [LARGE SCALE GENOMIC DNA]</scope>
    <source>
        <strain evidence="2 3">CCUG 49689</strain>
    </source>
</reference>
<dbReference type="PATRIC" id="fig|1304281.5.peg.2439"/>
<protein>
    <submittedName>
        <fullName evidence="2">Uncharacterized protein</fullName>
    </submittedName>
</protein>
<sequence length="192" mass="21907">MLYLQRLVITRPANRNTQPLAATTSKMTLQKEDIANIKKEMIIGNLISIVIVFGVLIFDFAQVYQKSFSVENILLINGFGLLIAIFSNYLLNSKYRKDLEINEKYFVTGNVNDKISQTEYEAGSGSLYIPILGNLFPKIWGQQMKKEQIKFLKVDNELVAVKNSVYESVDINTTVKIYYSKISNTFLGIEKQ</sequence>
<dbReference type="EMBL" id="LFNG01000016">
    <property type="protein sequence ID" value="KMQ70521.1"/>
    <property type="molecule type" value="Genomic_DNA"/>
</dbReference>
<gene>
    <name evidence="2" type="ORF">ACM44_11360</name>
</gene>
<comment type="caution">
    <text evidence="2">The sequence shown here is derived from an EMBL/GenBank/DDBJ whole genome shotgun (WGS) entry which is preliminary data.</text>
</comment>
<dbReference type="STRING" id="1304281.ACM44_11360"/>
<evidence type="ECO:0000313" key="3">
    <source>
        <dbReference type="Proteomes" id="UP000035900"/>
    </source>
</evidence>
<organism evidence="2 3">
    <name type="scientific">Chryseobacterium koreense CCUG 49689</name>
    <dbReference type="NCBI Taxonomy" id="1304281"/>
    <lineage>
        <taxon>Bacteria</taxon>
        <taxon>Pseudomonadati</taxon>
        <taxon>Bacteroidota</taxon>
        <taxon>Flavobacteriia</taxon>
        <taxon>Flavobacteriales</taxon>
        <taxon>Weeksellaceae</taxon>
        <taxon>Chryseobacterium group</taxon>
        <taxon>Chryseobacterium</taxon>
    </lineage>
</organism>
<proteinExistence type="predicted"/>
<dbReference type="Proteomes" id="UP000035900">
    <property type="component" value="Unassembled WGS sequence"/>
</dbReference>
<accession>A0A0J7IXG3</accession>
<name>A0A0J7IXG3_9FLAO</name>